<gene>
    <name evidence="1" type="ordered locus">Cpin_0872</name>
</gene>
<dbReference type="KEGG" id="cpi:Cpin_0872"/>
<reference evidence="2" key="1">
    <citation type="submission" date="2009-08" db="EMBL/GenBank/DDBJ databases">
        <title>The complete genome of Chitinophaga pinensis DSM 2588.</title>
        <authorList>
            <consortium name="US DOE Joint Genome Institute (JGI-PGF)"/>
            <person name="Lucas S."/>
            <person name="Copeland A."/>
            <person name="Lapidus A."/>
            <person name="Glavina del Rio T."/>
            <person name="Dalin E."/>
            <person name="Tice H."/>
            <person name="Bruce D."/>
            <person name="Goodwin L."/>
            <person name="Pitluck S."/>
            <person name="Kyrpides N."/>
            <person name="Mavromatis K."/>
            <person name="Ivanova N."/>
            <person name="Mikhailova N."/>
            <person name="Sims D."/>
            <person name="Meinche L."/>
            <person name="Brettin T."/>
            <person name="Detter J.C."/>
            <person name="Han C."/>
            <person name="Larimer F."/>
            <person name="Land M."/>
            <person name="Hauser L."/>
            <person name="Markowitz V."/>
            <person name="Cheng J.-F."/>
            <person name="Hugenholtz P."/>
            <person name="Woyke T."/>
            <person name="Wu D."/>
            <person name="Spring S."/>
            <person name="Klenk H.-P."/>
            <person name="Eisen J.A."/>
        </authorList>
    </citation>
    <scope>NUCLEOTIDE SEQUENCE [LARGE SCALE GENOMIC DNA]</scope>
    <source>
        <strain evidence="2">ATCC 43595 / DSM 2588 / LMG 13176 / NBRC 15968 / NCIMB 11800 / UQM 2034</strain>
    </source>
</reference>
<sequence>MFRAIPIVCFIWLVFNSSCNNRPKPAVIIEHKSINIAPVVPDSMTKYYDFVNGLTQLKLPYPNAYELKEIKDYAHYLGLDSITYQQVKAGRFATTNGLTPVIFDCEINDYERRTWLLIFNDNGVEQSRLQIAADVRPSSEEEAADEPTAVKDTTTTRFTSEWFYIGLDSVIEVRARQSAYVQGSQKVSTSLRFYRIGAKGTIKEVSRDKESFEKYAARFPERKLPAVVDTVNTAALKTVSRLTPYFDFREESQDPLYAMAKLEIGNRATALLYARDTIYLDEGLNYPAVKLITYKKGKEIDKIVVYGGTLGEHSETIYRKCTVDKDASINLQEEDSRVVDSSFRFKTVYNMQYEVLPGGKIIGRQATSIVHSSKLYNEKALMKYFKGRYSTHNYISLFNIRAKDNILVGLHAYHKGEEQYLELLTVNKDNKIIDRYTVYDHLKKQKAADVKAKKMEDIEDDYNDRRGRLTCDAIIRLAGKDLHITPGGKFVK</sequence>
<name>A0A979GT49_CHIPD</name>
<evidence type="ECO:0000313" key="1">
    <source>
        <dbReference type="EMBL" id="ACU58370.1"/>
    </source>
</evidence>
<dbReference type="Proteomes" id="UP000002215">
    <property type="component" value="Chromosome"/>
</dbReference>
<evidence type="ECO:0000313" key="2">
    <source>
        <dbReference type="Proteomes" id="UP000002215"/>
    </source>
</evidence>
<reference evidence="1 2" key="2">
    <citation type="journal article" date="2010" name="Stand. Genomic Sci.">
        <title>Complete genome sequence of Chitinophaga pinensis type strain (UQM 2034).</title>
        <authorList>
            <person name="Glavina Del Rio T."/>
            <person name="Abt B."/>
            <person name="Spring S."/>
            <person name="Lapidus A."/>
            <person name="Nolan M."/>
            <person name="Tice H."/>
            <person name="Copeland A."/>
            <person name="Cheng J.F."/>
            <person name="Chen F."/>
            <person name="Bruce D."/>
            <person name="Goodwin L."/>
            <person name="Pitluck S."/>
            <person name="Ivanova N."/>
            <person name="Mavromatis K."/>
            <person name="Mikhailova N."/>
            <person name="Pati A."/>
            <person name="Chen A."/>
            <person name="Palaniappan K."/>
            <person name="Land M."/>
            <person name="Hauser L."/>
            <person name="Chang Y.J."/>
            <person name="Jeffries C.D."/>
            <person name="Chain P."/>
            <person name="Saunders E."/>
            <person name="Detter J.C."/>
            <person name="Brettin T."/>
            <person name="Rohde M."/>
            <person name="Goker M."/>
            <person name="Bristow J."/>
            <person name="Eisen J.A."/>
            <person name="Markowitz V."/>
            <person name="Hugenholtz P."/>
            <person name="Kyrpides N.C."/>
            <person name="Klenk H.P."/>
            <person name="Lucas S."/>
        </authorList>
    </citation>
    <scope>NUCLEOTIDE SEQUENCE [LARGE SCALE GENOMIC DNA]</scope>
    <source>
        <strain evidence="2">ATCC 43595 / DSM 2588 / LMG 13176 / NBRC 15968 / NCIMB 11800 / UQM 2034</strain>
    </source>
</reference>
<organism evidence="1 2">
    <name type="scientific">Chitinophaga pinensis (strain ATCC 43595 / DSM 2588 / LMG 13176 / NBRC 15968 / NCIMB 11800 / UQM 2034)</name>
    <dbReference type="NCBI Taxonomy" id="485918"/>
    <lineage>
        <taxon>Bacteria</taxon>
        <taxon>Pseudomonadati</taxon>
        <taxon>Bacteroidota</taxon>
        <taxon>Chitinophagia</taxon>
        <taxon>Chitinophagales</taxon>
        <taxon>Chitinophagaceae</taxon>
        <taxon>Chitinophaga</taxon>
    </lineage>
</organism>
<dbReference type="AlphaFoldDB" id="A0A979GT49"/>
<protein>
    <submittedName>
        <fullName evidence="1">Uncharacterized protein</fullName>
    </submittedName>
</protein>
<accession>A0A979GT49</accession>
<dbReference type="RefSeq" id="WP_012788546.1">
    <property type="nucleotide sequence ID" value="NC_013132.1"/>
</dbReference>
<dbReference type="EMBL" id="CP001699">
    <property type="protein sequence ID" value="ACU58370.1"/>
    <property type="molecule type" value="Genomic_DNA"/>
</dbReference>
<dbReference type="OrthoDB" id="613316at2"/>
<proteinExistence type="predicted"/>